<evidence type="ECO:0000313" key="2">
    <source>
        <dbReference type="EMBL" id="SHI21261.1"/>
    </source>
</evidence>
<dbReference type="GO" id="GO:0003677">
    <property type="term" value="F:DNA binding"/>
    <property type="evidence" value="ECO:0007669"/>
    <property type="project" value="UniProtKB-KW"/>
</dbReference>
<evidence type="ECO:0000259" key="1">
    <source>
        <dbReference type="PROSITE" id="PS50943"/>
    </source>
</evidence>
<sequence length="79" mass="8952">MQFTMRAVRVSCGYAEDEVARYCGVSTETINELEIDSGQIDYNLLSKLIDLYGVPLDIIYLGAETDSHQKHRNDPRITV</sequence>
<dbReference type="Gene3D" id="1.10.260.40">
    <property type="entry name" value="lambda repressor-like DNA-binding domains"/>
    <property type="match status" value="1"/>
</dbReference>
<feature type="domain" description="HTH cro/C1-type" evidence="1">
    <location>
        <begin position="18"/>
        <end position="59"/>
    </location>
</feature>
<dbReference type="OrthoDB" id="1798756at2"/>
<accession>A0A1M5ZAJ9</accession>
<evidence type="ECO:0000313" key="3">
    <source>
        <dbReference type="Proteomes" id="UP000183954"/>
    </source>
</evidence>
<dbReference type="AlphaFoldDB" id="A0A1M5ZAJ9"/>
<dbReference type="InterPro" id="IPR010982">
    <property type="entry name" value="Lambda_DNA-bd_dom_sf"/>
</dbReference>
<reference evidence="3" key="1">
    <citation type="submission" date="2016-11" db="EMBL/GenBank/DDBJ databases">
        <authorList>
            <person name="Varghese N."/>
            <person name="Submissions S."/>
        </authorList>
    </citation>
    <scope>NUCLEOTIDE SEQUENCE [LARGE SCALE GENOMIC DNA]</scope>
    <source>
        <strain evidence="3">DSM 15449</strain>
    </source>
</reference>
<name>A0A1M5ZAJ9_9FIRM</name>
<proteinExistence type="predicted"/>
<dbReference type="SUPFAM" id="SSF47413">
    <property type="entry name" value="lambda repressor-like DNA-binding domains"/>
    <property type="match status" value="1"/>
</dbReference>
<dbReference type="InterPro" id="IPR001387">
    <property type="entry name" value="Cro/C1-type_HTH"/>
</dbReference>
<keyword evidence="2" id="KW-0238">DNA-binding</keyword>
<dbReference type="EMBL" id="FQXJ01000011">
    <property type="protein sequence ID" value="SHI21261.1"/>
    <property type="molecule type" value="Genomic_DNA"/>
</dbReference>
<keyword evidence="3" id="KW-1185">Reference proteome</keyword>
<dbReference type="RefSeq" id="WP_073030610.1">
    <property type="nucleotide sequence ID" value="NZ_FQXJ01000011.1"/>
</dbReference>
<dbReference type="PROSITE" id="PS50943">
    <property type="entry name" value="HTH_CROC1"/>
    <property type="match status" value="1"/>
</dbReference>
<dbReference type="Proteomes" id="UP000183954">
    <property type="component" value="Unassembled WGS sequence"/>
</dbReference>
<dbReference type="CDD" id="cd00093">
    <property type="entry name" value="HTH_XRE"/>
    <property type="match status" value="1"/>
</dbReference>
<protein>
    <submittedName>
        <fullName evidence="2">DNA-binding transcriptional regulator, XRE-family HTH domain</fullName>
    </submittedName>
</protein>
<dbReference type="SMART" id="SM00530">
    <property type="entry name" value="HTH_XRE"/>
    <property type="match status" value="1"/>
</dbReference>
<organism evidence="2 3">
    <name type="scientific">Desulfosporosinus lacus DSM 15449</name>
    <dbReference type="NCBI Taxonomy" id="1121420"/>
    <lineage>
        <taxon>Bacteria</taxon>
        <taxon>Bacillati</taxon>
        <taxon>Bacillota</taxon>
        <taxon>Clostridia</taxon>
        <taxon>Eubacteriales</taxon>
        <taxon>Desulfitobacteriaceae</taxon>
        <taxon>Desulfosporosinus</taxon>
    </lineage>
</organism>
<gene>
    <name evidence="2" type="ORF">SAMN02746098_03081</name>
</gene>
<dbReference type="Pfam" id="PF01381">
    <property type="entry name" value="HTH_3"/>
    <property type="match status" value="1"/>
</dbReference>